<evidence type="ECO:0000313" key="2">
    <source>
        <dbReference type="Proteomes" id="UP001055879"/>
    </source>
</evidence>
<name>A0ACB9BAU4_ARCLA</name>
<evidence type="ECO:0000313" key="1">
    <source>
        <dbReference type="EMBL" id="KAI3718891.1"/>
    </source>
</evidence>
<comment type="caution">
    <text evidence="1">The sequence shown here is derived from an EMBL/GenBank/DDBJ whole genome shotgun (WGS) entry which is preliminary data.</text>
</comment>
<gene>
    <name evidence="1" type="ORF">L6452_19776</name>
</gene>
<organism evidence="1 2">
    <name type="scientific">Arctium lappa</name>
    <name type="common">Greater burdock</name>
    <name type="synonym">Lappa major</name>
    <dbReference type="NCBI Taxonomy" id="4217"/>
    <lineage>
        <taxon>Eukaryota</taxon>
        <taxon>Viridiplantae</taxon>
        <taxon>Streptophyta</taxon>
        <taxon>Embryophyta</taxon>
        <taxon>Tracheophyta</taxon>
        <taxon>Spermatophyta</taxon>
        <taxon>Magnoliopsida</taxon>
        <taxon>eudicotyledons</taxon>
        <taxon>Gunneridae</taxon>
        <taxon>Pentapetalae</taxon>
        <taxon>asterids</taxon>
        <taxon>campanulids</taxon>
        <taxon>Asterales</taxon>
        <taxon>Asteraceae</taxon>
        <taxon>Carduoideae</taxon>
        <taxon>Cardueae</taxon>
        <taxon>Arctiinae</taxon>
        <taxon>Arctium</taxon>
    </lineage>
</organism>
<accession>A0ACB9BAU4</accession>
<proteinExistence type="predicted"/>
<dbReference type="Proteomes" id="UP001055879">
    <property type="component" value="Linkage Group LG06"/>
</dbReference>
<sequence length="487" mass="55008">MKHTYSMEFNTKNKKRSLFALISLVFLFLLSFNGASIFSVKIPSLGNSHLPPAKPSRNLISLSSSSSQSIHVVKQETTLSTVSIPHLKLQTHSVQKPVAGAGVPNNFVSVPSFRYAKQISPANSNSKKENEHVNPNTHLPLLRKSHSLSVESEDSPIRNKKLLKTLATLGSSRGRRGDDFPARVKEHFSKKNDSVSCKVRFFMTWISPLKSFTERAFHSIESIFKTHPNGCLLIVSNSLDSIKGRQILKPFSDNGFRVTAISPDFSYLFKNTMAESWFSRLIQGHVHPGDIPLGQNISNLLRLCLLYKYGGVYVDTDVIVLKSFAKLKNSIGAQTIDPNSKNWSRLNNAVMVFDKMHPLLYKFIEEFALTFNGNKWGHNGPYMVSRVVSRLQGRPGFNFTVLPPMAFYPVNWDKVRILFRGAKNESDSRYLKGKFEQIRNQSYTVHLWNKQSRVFRIDDGSILRRILAEQCVFCGSSSNEYIVNTIG</sequence>
<reference evidence="2" key="1">
    <citation type="journal article" date="2022" name="Mol. Ecol. Resour.">
        <title>The genomes of chicory, endive, great burdock and yacon provide insights into Asteraceae palaeo-polyploidization history and plant inulin production.</title>
        <authorList>
            <person name="Fan W."/>
            <person name="Wang S."/>
            <person name="Wang H."/>
            <person name="Wang A."/>
            <person name="Jiang F."/>
            <person name="Liu H."/>
            <person name="Zhao H."/>
            <person name="Xu D."/>
            <person name="Zhang Y."/>
        </authorList>
    </citation>
    <scope>NUCLEOTIDE SEQUENCE [LARGE SCALE GENOMIC DNA]</scope>
    <source>
        <strain evidence="2">cv. Niubang</strain>
    </source>
</reference>
<reference evidence="1 2" key="2">
    <citation type="journal article" date="2022" name="Mol. Ecol. Resour.">
        <title>The genomes of chicory, endive, great burdock and yacon provide insights into Asteraceae paleo-polyploidization history and plant inulin production.</title>
        <authorList>
            <person name="Fan W."/>
            <person name="Wang S."/>
            <person name="Wang H."/>
            <person name="Wang A."/>
            <person name="Jiang F."/>
            <person name="Liu H."/>
            <person name="Zhao H."/>
            <person name="Xu D."/>
            <person name="Zhang Y."/>
        </authorList>
    </citation>
    <scope>NUCLEOTIDE SEQUENCE [LARGE SCALE GENOMIC DNA]</scope>
    <source>
        <strain evidence="2">cv. Niubang</strain>
    </source>
</reference>
<keyword evidence="2" id="KW-1185">Reference proteome</keyword>
<protein>
    <submittedName>
        <fullName evidence="1">Uncharacterized protein</fullName>
    </submittedName>
</protein>
<dbReference type="EMBL" id="CM042052">
    <property type="protein sequence ID" value="KAI3718891.1"/>
    <property type="molecule type" value="Genomic_DNA"/>
</dbReference>